<dbReference type="HOGENOM" id="CLU_1347057_0_0_0"/>
<dbReference type="AlphaFoldDB" id="L0A6B0"/>
<evidence type="ECO:0000313" key="2">
    <source>
        <dbReference type="EMBL" id="AFZ68555.1"/>
    </source>
</evidence>
<gene>
    <name evidence="2" type="ordered locus">Deipe_3109</name>
</gene>
<organism evidence="2 3">
    <name type="scientific">Deinococcus peraridilitoris (strain DSM 19664 / LMG 22246 / CIP 109416 / KR-200)</name>
    <dbReference type="NCBI Taxonomy" id="937777"/>
    <lineage>
        <taxon>Bacteria</taxon>
        <taxon>Thermotogati</taxon>
        <taxon>Deinococcota</taxon>
        <taxon>Deinococci</taxon>
        <taxon>Deinococcales</taxon>
        <taxon>Deinococcaceae</taxon>
        <taxon>Deinococcus</taxon>
    </lineage>
</organism>
<keyword evidence="3" id="KW-1185">Reference proteome</keyword>
<dbReference type="Proteomes" id="UP000010467">
    <property type="component" value="Chromosome"/>
</dbReference>
<dbReference type="RefSeq" id="WP_015236853.1">
    <property type="nucleotide sequence ID" value="NC_019793.1"/>
</dbReference>
<evidence type="ECO:0000256" key="1">
    <source>
        <dbReference type="SAM" id="MobiDB-lite"/>
    </source>
</evidence>
<dbReference type="STRING" id="937777.Deipe_3109"/>
<accession>L0A6B0</accession>
<dbReference type="PATRIC" id="fig|937777.3.peg.3120"/>
<reference evidence="3" key="1">
    <citation type="submission" date="2012-03" db="EMBL/GenBank/DDBJ databases">
        <title>Complete sequence of chromosome of Deinococcus peraridilitoris DSM 19664.</title>
        <authorList>
            <person name="Lucas S."/>
            <person name="Copeland A."/>
            <person name="Lapidus A."/>
            <person name="Glavina del Rio T."/>
            <person name="Dalin E."/>
            <person name="Tice H."/>
            <person name="Bruce D."/>
            <person name="Goodwin L."/>
            <person name="Pitluck S."/>
            <person name="Peters L."/>
            <person name="Mikhailova N."/>
            <person name="Lu M."/>
            <person name="Kyrpides N."/>
            <person name="Mavromatis K."/>
            <person name="Ivanova N."/>
            <person name="Brettin T."/>
            <person name="Detter J.C."/>
            <person name="Han C."/>
            <person name="Larimer F."/>
            <person name="Land M."/>
            <person name="Hauser L."/>
            <person name="Markowitz V."/>
            <person name="Cheng J.-F."/>
            <person name="Hugenholtz P."/>
            <person name="Woyke T."/>
            <person name="Wu D."/>
            <person name="Pukall R."/>
            <person name="Steenblock K."/>
            <person name="Brambilla E."/>
            <person name="Klenk H.-P."/>
            <person name="Eisen J.A."/>
        </authorList>
    </citation>
    <scope>NUCLEOTIDE SEQUENCE [LARGE SCALE GENOMIC DNA]</scope>
    <source>
        <strain evidence="3">DSM 19664 / LMG 22246 / CIP 109416 / KR-200</strain>
    </source>
</reference>
<feature type="region of interest" description="Disordered" evidence="1">
    <location>
        <begin position="168"/>
        <end position="187"/>
    </location>
</feature>
<protein>
    <submittedName>
        <fullName evidence="2">Uncharacterized protein</fullName>
    </submittedName>
</protein>
<dbReference type="EMBL" id="CP003382">
    <property type="protein sequence ID" value="AFZ68555.1"/>
    <property type="molecule type" value="Genomic_DNA"/>
</dbReference>
<sequence length="203" mass="22416">MTALVLFRAPRQPGELWRRRRNGALIQFVSRDAEGRFVFDNLTERHYRRTSETVQELREGDFAADYLADSLHDAFAQGLLIAAAPDTPKAAKDALLSLAVAAAHVYNAHGKTSSAPEWTALAQALEASLPWTLGEEAPAKGTGDTLQSVARELVEGLRPLYEAYVAPGRSTPQVEKRPERRSVDPQALGDMARLLSELLRQRK</sequence>
<proteinExistence type="predicted"/>
<dbReference type="KEGG" id="dpd:Deipe_3109"/>
<evidence type="ECO:0000313" key="3">
    <source>
        <dbReference type="Proteomes" id="UP000010467"/>
    </source>
</evidence>
<feature type="compositionally biased region" description="Basic and acidic residues" evidence="1">
    <location>
        <begin position="174"/>
        <end position="183"/>
    </location>
</feature>
<name>L0A6B0_DEIPD</name>